<dbReference type="Proteomes" id="UP000016496">
    <property type="component" value="Unassembled WGS sequence"/>
</dbReference>
<gene>
    <name evidence="1" type="ORF">HMPREF1981_02013</name>
</gene>
<reference evidence="1 2" key="1">
    <citation type="submission" date="2013-08" db="EMBL/GenBank/DDBJ databases">
        <authorList>
            <person name="Weinstock G."/>
            <person name="Sodergren E."/>
            <person name="Wylie T."/>
            <person name="Fulton L."/>
            <person name="Fulton R."/>
            <person name="Fronick C."/>
            <person name="O'Laughlin M."/>
            <person name="Godfrey J."/>
            <person name="Miner T."/>
            <person name="Herter B."/>
            <person name="Appelbaum E."/>
            <person name="Cordes M."/>
            <person name="Lek S."/>
            <person name="Wollam A."/>
            <person name="Pepin K.H."/>
            <person name="Palsikar V.B."/>
            <person name="Mitreva M."/>
            <person name="Wilson R.K."/>
        </authorList>
    </citation>
    <scope>NUCLEOTIDE SEQUENCE [LARGE SCALE GENOMIC DNA]</scope>
    <source>
        <strain evidence="1 2">F0041</strain>
    </source>
</reference>
<comment type="caution">
    <text evidence="1">The sequence shown here is derived from an EMBL/GenBank/DDBJ whole genome shotgun (WGS) entry which is preliminary data.</text>
</comment>
<proteinExistence type="predicted"/>
<protein>
    <submittedName>
        <fullName evidence="1">Uncharacterized protein</fullName>
    </submittedName>
</protein>
<dbReference type="AlphaFoldDB" id="U2DYZ0"/>
<evidence type="ECO:0000313" key="1">
    <source>
        <dbReference type="EMBL" id="ERI85126.1"/>
    </source>
</evidence>
<dbReference type="EMBL" id="AWSV01000108">
    <property type="protein sequence ID" value="ERI85126.1"/>
    <property type="molecule type" value="Genomic_DNA"/>
</dbReference>
<dbReference type="HOGENOM" id="CLU_2803599_0_0_10"/>
<organism evidence="1 2">
    <name type="scientific">Bacteroides pyogenes F0041</name>
    <dbReference type="NCBI Taxonomy" id="1321819"/>
    <lineage>
        <taxon>Bacteria</taxon>
        <taxon>Pseudomonadati</taxon>
        <taxon>Bacteroidota</taxon>
        <taxon>Bacteroidia</taxon>
        <taxon>Bacteroidales</taxon>
        <taxon>Bacteroidaceae</taxon>
        <taxon>Bacteroides</taxon>
    </lineage>
</organism>
<name>U2DYZ0_9BACE</name>
<evidence type="ECO:0000313" key="2">
    <source>
        <dbReference type="Proteomes" id="UP000016496"/>
    </source>
</evidence>
<sequence>MMAKRVIKSKEAIKYRCRDCRHSYDWHEKSYDTGLPFMCRCKYYTNGKFCRFLNDPQCEHFELRTNG</sequence>
<accession>U2DYZ0</accession>